<name>Q2RSQ9_RHORT</name>
<organism evidence="1 2">
    <name type="scientific">Rhodospirillum rubrum (strain ATCC 11170 / ATH 1.1.1 / DSM 467 / LMG 4362 / NCIMB 8255 / S1)</name>
    <dbReference type="NCBI Taxonomy" id="269796"/>
    <lineage>
        <taxon>Bacteria</taxon>
        <taxon>Pseudomonadati</taxon>
        <taxon>Pseudomonadota</taxon>
        <taxon>Alphaproteobacteria</taxon>
        <taxon>Rhodospirillales</taxon>
        <taxon>Rhodospirillaceae</taxon>
        <taxon>Rhodospirillum</taxon>
    </lineage>
</organism>
<dbReference type="PATRIC" id="fig|269796.9.peg.2123"/>
<protein>
    <recommendedName>
        <fullName evidence="3">Dinitrogenase iron-molybdenum cofactor biosynthesis domain-containing protein</fullName>
    </recommendedName>
</protein>
<dbReference type="SUPFAM" id="SSF53146">
    <property type="entry name" value="Nitrogenase accessory factor-like"/>
    <property type="match status" value="1"/>
</dbReference>
<dbReference type="EnsemblBacteria" id="ABC22836">
    <property type="protein sequence ID" value="ABC22836"/>
    <property type="gene ID" value="Rru_A2036"/>
</dbReference>
<dbReference type="Gene3D" id="3.30.420.130">
    <property type="entry name" value="Dinitrogenase iron-molybdenum cofactor biosynthesis domain"/>
    <property type="match status" value="1"/>
</dbReference>
<dbReference type="eggNOG" id="COG1433">
    <property type="taxonomic scope" value="Bacteria"/>
</dbReference>
<dbReference type="EMBL" id="CP000230">
    <property type="protein sequence ID" value="ABC22836.1"/>
    <property type="molecule type" value="Genomic_DNA"/>
</dbReference>
<evidence type="ECO:0000313" key="1">
    <source>
        <dbReference type="EMBL" id="ABC22836.1"/>
    </source>
</evidence>
<dbReference type="PhylomeDB" id="Q2RSQ9"/>
<dbReference type="STRING" id="269796.Rru_A2036"/>
<dbReference type="KEGG" id="rru:Rru_A2036"/>
<evidence type="ECO:0008006" key="3">
    <source>
        <dbReference type="Google" id="ProtNLM"/>
    </source>
</evidence>
<dbReference type="HOGENOM" id="CLU_104194_4_1_5"/>
<reference evidence="1 2" key="1">
    <citation type="journal article" date="2011" name="Stand. Genomic Sci.">
        <title>Complete genome sequence of Rhodospirillum rubrum type strain (S1).</title>
        <authorList>
            <person name="Munk A.C."/>
            <person name="Copeland A."/>
            <person name="Lucas S."/>
            <person name="Lapidus A."/>
            <person name="Del Rio T.G."/>
            <person name="Barry K."/>
            <person name="Detter J.C."/>
            <person name="Hammon N."/>
            <person name="Israni S."/>
            <person name="Pitluck S."/>
            <person name="Brettin T."/>
            <person name="Bruce D."/>
            <person name="Han C."/>
            <person name="Tapia R."/>
            <person name="Gilna P."/>
            <person name="Schmutz J."/>
            <person name="Larimer F."/>
            <person name="Land M."/>
            <person name="Kyrpides N.C."/>
            <person name="Mavromatis K."/>
            <person name="Richardson P."/>
            <person name="Rohde M."/>
            <person name="Goker M."/>
            <person name="Klenk H.P."/>
            <person name="Zhang Y."/>
            <person name="Roberts G.P."/>
            <person name="Reslewic S."/>
            <person name="Schwartz D.C."/>
        </authorList>
    </citation>
    <scope>NUCLEOTIDE SEQUENCE [LARGE SCALE GENOMIC DNA]</scope>
    <source>
        <strain evidence="2">ATCC 11170 / ATH 1.1.1 / DSM 467 / LMG 4362 / NCIMB 8255 / S1</strain>
    </source>
</reference>
<keyword evidence="2" id="KW-1185">Reference proteome</keyword>
<gene>
    <name evidence="1" type="ordered locus">Rru_A2036</name>
</gene>
<evidence type="ECO:0000313" key="2">
    <source>
        <dbReference type="Proteomes" id="UP000001929"/>
    </source>
</evidence>
<proteinExistence type="predicted"/>
<accession>Q2RSQ9</accession>
<dbReference type="InterPro" id="IPR036105">
    <property type="entry name" value="DiNase_FeMo-co_biosyn_sf"/>
</dbReference>
<dbReference type="AlphaFoldDB" id="Q2RSQ9"/>
<sequence length="128" mass="14088">MRIAVAVDKSFSLVAGHAGQAKRWLVFEAAAGERPREIDRIELERLQVFHHFQDDVPHPLDGVAVVIAASAGEGFGRRMTKRGVESVLTAESDPLKAVTDHLERTLAPPRPRPISGLLCKAFDLFSKH</sequence>
<dbReference type="Proteomes" id="UP000001929">
    <property type="component" value="Chromosome"/>
</dbReference>
<dbReference type="RefSeq" id="WP_011389789.1">
    <property type="nucleotide sequence ID" value="NC_007643.1"/>
</dbReference>